<proteinExistence type="predicted"/>
<reference evidence="7" key="1">
    <citation type="submission" date="2017-08" db="EMBL/GenBank/DDBJ databases">
        <authorList>
            <person name="Varghese N."/>
            <person name="Submissions S."/>
        </authorList>
    </citation>
    <scope>NUCLEOTIDE SEQUENCE [LARGE SCALE GENOMIC DNA]</scope>
    <source>
        <strain evidence="7">JC22</strain>
    </source>
</reference>
<feature type="active site" description="Proton acceptor" evidence="4">
    <location>
        <position position="181"/>
    </location>
</feature>
<evidence type="ECO:0000313" key="7">
    <source>
        <dbReference type="Proteomes" id="UP000219636"/>
    </source>
</evidence>
<keyword evidence="1 4" id="KW-0378">Hydrolase</keyword>
<accession>A0A285S8H6</accession>
<evidence type="ECO:0000313" key="6">
    <source>
        <dbReference type="EMBL" id="SOC03319.1"/>
    </source>
</evidence>
<dbReference type="Gene3D" id="3.40.1090.10">
    <property type="entry name" value="Cytosolic phospholipase A2 catalytic domain"/>
    <property type="match status" value="2"/>
</dbReference>
<name>A0A285S8H6_9BACL</name>
<feature type="domain" description="PNPLA" evidence="5">
    <location>
        <begin position="5"/>
        <end position="194"/>
    </location>
</feature>
<dbReference type="PANTHER" id="PTHR14226:SF29">
    <property type="entry name" value="NEUROPATHY TARGET ESTERASE SWS"/>
    <property type="match status" value="1"/>
</dbReference>
<dbReference type="GO" id="GO:0016042">
    <property type="term" value="P:lipid catabolic process"/>
    <property type="evidence" value="ECO:0007669"/>
    <property type="project" value="UniProtKB-UniRule"/>
</dbReference>
<dbReference type="InterPro" id="IPR016035">
    <property type="entry name" value="Acyl_Trfase/lysoPLipase"/>
</dbReference>
<dbReference type="Pfam" id="PF01734">
    <property type="entry name" value="Patatin"/>
    <property type="match status" value="1"/>
</dbReference>
<dbReference type="InterPro" id="IPR002641">
    <property type="entry name" value="PNPLA_dom"/>
</dbReference>
<feature type="active site" description="Nucleophile" evidence="4">
    <location>
        <position position="40"/>
    </location>
</feature>
<dbReference type="EMBL" id="OBMQ01000003">
    <property type="protein sequence ID" value="SOC03319.1"/>
    <property type="molecule type" value="Genomic_DNA"/>
</dbReference>
<keyword evidence="3 4" id="KW-0443">Lipid metabolism</keyword>
<dbReference type="OrthoDB" id="9770965at2"/>
<evidence type="ECO:0000256" key="1">
    <source>
        <dbReference type="ARBA" id="ARBA00022801"/>
    </source>
</evidence>
<dbReference type="SUPFAM" id="SSF52151">
    <property type="entry name" value="FabD/lysophospholipase-like"/>
    <property type="match status" value="1"/>
</dbReference>
<evidence type="ECO:0000256" key="3">
    <source>
        <dbReference type="ARBA" id="ARBA00023098"/>
    </source>
</evidence>
<dbReference type="RefSeq" id="WP_097072902.1">
    <property type="nucleotide sequence ID" value="NZ_OBMQ01000003.1"/>
</dbReference>
<evidence type="ECO:0000256" key="4">
    <source>
        <dbReference type="PROSITE-ProRule" id="PRU01161"/>
    </source>
</evidence>
<keyword evidence="2 4" id="KW-0442">Lipid degradation</keyword>
<protein>
    <submittedName>
        <fullName evidence="6">NTE family protein</fullName>
    </submittedName>
</protein>
<dbReference type="AlphaFoldDB" id="A0A285S8H6"/>
<gene>
    <name evidence="6" type="ORF">SAMN05880501_103223</name>
</gene>
<organism evidence="6 7">
    <name type="scientific">Ureibacillus xyleni</name>
    <dbReference type="NCBI Taxonomy" id="614648"/>
    <lineage>
        <taxon>Bacteria</taxon>
        <taxon>Bacillati</taxon>
        <taxon>Bacillota</taxon>
        <taxon>Bacilli</taxon>
        <taxon>Bacillales</taxon>
        <taxon>Caryophanaceae</taxon>
        <taxon>Ureibacillus</taxon>
    </lineage>
</organism>
<dbReference type="PANTHER" id="PTHR14226">
    <property type="entry name" value="NEUROPATHY TARGET ESTERASE/SWISS CHEESE D.MELANOGASTER"/>
    <property type="match status" value="1"/>
</dbReference>
<feature type="short sequence motif" description="DGA/G" evidence="4">
    <location>
        <begin position="181"/>
        <end position="183"/>
    </location>
</feature>
<dbReference type="GO" id="GO:0016787">
    <property type="term" value="F:hydrolase activity"/>
    <property type="evidence" value="ECO:0007669"/>
    <property type="project" value="UniProtKB-UniRule"/>
</dbReference>
<feature type="short sequence motif" description="GXSXG" evidence="4">
    <location>
        <begin position="38"/>
        <end position="42"/>
    </location>
</feature>
<dbReference type="CDD" id="cd07209">
    <property type="entry name" value="Pat_hypo_Ecoli_Z1214_like"/>
    <property type="match status" value="1"/>
</dbReference>
<feature type="short sequence motif" description="GXGXXG" evidence="4">
    <location>
        <begin position="9"/>
        <end position="14"/>
    </location>
</feature>
<evidence type="ECO:0000256" key="2">
    <source>
        <dbReference type="ARBA" id="ARBA00022963"/>
    </source>
</evidence>
<evidence type="ECO:0000259" key="5">
    <source>
        <dbReference type="PROSITE" id="PS51635"/>
    </source>
</evidence>
<sequence>MKIGLVFNGGGGKGAYQVGVMKALYELNIHHYVQAIAGTSVGALNAALFLNNSIETAEKVWQTISPDKILTLKGTEQAKKLMNLGVNSSSPLIARLLKAEGYGVFSRSGLLEIIYENINLQKISDKKIPFYATCVKWPTMEKTYFKVNGLAPLKIEKILLATSAIPGVFPSVEIDGVQYVDGGLSDNSPIQPVYDEGCDFIFVISLNRDDTIEQQFPNAKVIQLVPKEAQGGFVSGTLDFKATTAQRRMVEGYNDTMEIIAPTIRTMKREANLFNLMEKFSEEEKMFQLNQKQQTDQFNKDMSDLFAQLEKGK</sequence>
<dbReference type="PROSITE" id="PS51635">
    <property type="entry name" value="PNPLA"/>
    <property type="match status" value="1"/>
</dbReference>
<dbReference type="Proteomes" id="UP000219636">
    <property type="component" value="Unassembled WGS sequence"/>
</dbReference>
<keyword evidence="7" id="KW-1185">Reference proteome</keyword>
<dbReference type="InterPro" id="IPR050301">
    <property type="entry name" value="NTE"/>
</dbReference>